<keyword evidence="8" id="KW-0198">Cysteine biosynthesis</keyword>
<evidence type="ECO:0000256" key="11">
    <source>
        <dbReference type="PIRNR" id="PIRNR000441"/>
    </source>
</evidence>
<dbReference type="InterPro" id="IPR045304">
    <property type="entry name" value="LbH_SAT"/>
</dbReference>
<comment type="caution">
    <text evidence="12">The sequence shown here is derived from an EMBL/GenBank/DDBJ whole genome shotgun (WGS) entry which is preliminary data.</text>
</comment>
<evidence type="ECO:0000256" key="3">
    <source>
        <dbReference type="ARBA" id="ARBA00013266"/>
    </source>
</evidence>
<dbReference type="EC" id="2.3.1.30" evidence="3 11"/>
<keyword evidence="7" id="KW-0677">Repeat</keyword>
<dbReference type="Proteomes" id="UP000003764">
    <property type="component" value="Unassembled WGS sequence"/>
</dbReference>
<evidence type="ECO:0000313" key="13">
    <source>
        <dbReference type="Proteomes" id="UP000003764"/>
    </source>
</evidence>
<dbReference type="Gene3D" id="2.160.10.10">
    <property type="entry name" value="Hexapeptide repeat proteins"/>
    <property type="match status" value="1"/>
</dbReference>
<sequence length="189" mass="20645">MGMLSDELNEAHRDFAQYIYDNDPAPHSLEEVFLYPGFQAVVRHIAERDLYLQEDYYGARKMAEATRKDTGIEIHPGAQIGENVFIDHGMGVVIGETAIVGDRVKLYHGVTLGGTGNDKGAKRHPTIQHDAEVGANATVLGNVTVGHHAKVGANAVVIHDVPPYATAVGVPARIILHDKNWNWIGEYSI</sequence>
<dbReference type="InterPro" id="IPR011004">
    <property type="entry name" value="Trimer_LpxA-like_sf"/>
</dbReference>
<dbReference type="NCBIfam" id="NF041874">
    <property type="entry name" value="EPS_EpsC"/>
    <property type="match status" value="1"/>
</dbReference>
<proteinExistence type="inferred from homology"/>
<dbReference type="Pfam" id="PF00132">
    <property type="entry name" value="Hexapep"/>
    <property type="match status" value="1"/>
</dbReference>
<evidence type="ECO:0000256" key="5">
    <source>
        <dbReference type="ARBA" id="ARBA00022605"/>
    </source>
</evidence>
<comment type="similarity">
    <text evidence="2 11">Belongs to the transferase hexapeptide repeat family.</text>
</comment>
<dbReference type="InterPro" id="IPR005881">
    <property type="entry name" value="Ser_O-AcTrfase"/>
</dbReference>
<reference evidence="12 13" key="1">
    <citation type="submission" date="2010-04" db="EMBL/GenBank/DDBJ databases">
        <authorList>
            <person name="Muzny D."/>
            <person name="Qin X."/>
            <person name="Deng J."/>
            <person name="Jiang H."/>
            <person name="Liu Y."/>
            <person name="Qu J."/>
            <person name="Song X.-Z."/>
            <person name="Zhang L."/>
            <person name="Thornton R."/>
            <person name="Coyle M."/>
            <person name="Francisco L."/>
            <person name="Jackson L."/>
            <person name="Javaid M."/>
            <person name="Korchina V."/>
            <person name="Kovar C."/>
            <person name="Mata R."/>
            <person name="Mathew T."/>
            <person name="Ngo R."/>
            <person name="Nguyen L."/>
            <person name="Nguyen N."/>
            <person name="Okwuonu G."/>
            <person name="Ongeri F."/>
            <person name="Pham C."/>
            <person name="Simmons D."/>
            <person name="Wilczek-Boney K."/>
            <person name="Hale W."/>
            <person name="Jakkamsetti A."/>
            <person name="Pham P."/>
            <person name="Ruth R."/>
            <person name="San Lucas F."/>
            <person name="Warren J."/>
            <person name="Zhang J."/>
            <person name="Zhao Z."/>
            <person name="Zhou C."/>
            <person name="Zhu D."/>
            <person name="Lee S."/>
            <person name="Bess C."/>
            <person name="Blankenburg K."/>
            <person name="Forbes L."/>
            <person name="Fu Q."/>
            <person name="Gubbala S."/>
            <person name="Hirani K."/>
            <person name="Jayaseelan J.C."/>
            <person name="Lara F."/>
            <person name="Munidasa M."/>
            <person name="Palculict T."/>
            <person name="Patil S."/>
            <person name="Pu L.-L."/>
            <person name="Saada N."/>
            <person name="Tang L."/>
            <person name="Weissenberger G."/>
            <person name="Zhu Y."/>
            <person name="Hemphill L."/>
            <person name="Shang Y."/>
            <person name="Youmans B."/>
            <person name="Ayvaz T."/>
            <person name="Ross M."/>
            <person name="Santibanez J."/>
            <person name="Aqrawi P."/>
            <person name="Gross S."/>
            <person name="Joshi V."/>
            <person name="Fowler G."/>
            <person name="Nazareth L."/>
            <person name="Reid J."/>
            <person name="Worley K."/>
            <person name="Petrosino J."/>
            <person name="Highlander S."/>
            <person name="Gibbs R."/>
            <person name="Gibbs R."/>
        </authorList>
    </citation>
    <scope>NUCLEOTIDE SEQUENCE [LARGE SCALE GENOMIC DNA]</scope>
    <source>
        <strain evidence="12 13">ATCC 11563</strain>
    </source>
</reference>
<dbReference type="InterPro" id="IPR018357">
    <property type="entry name" value="Hexapep_transf_CS"/>
</dbReference>
<keyword evidence="5" id="KW-0028">Amino-acid biosynthesis</keyword>
<evidence type="ECO:0000256" key="1">
    <source>
        <dbReference type="ARBA" id="ARBA00004876"/>
    </source>
</evidence>
<accession>A0ABN0A978</accession>
<evidence type="ECO:0000256" key="2">
    <source>
        <dbReference type="ARBA" id="ARBA00007274"/>
    </source>
</evidence>
<keyword evidence="6 11" id="KW-0808">Transferase</keyword>
<keyword evidence="9 11" id="KW-0012">Acyltransferase</keyword>
<dbReference type="PANTHER" id="PTHR42811">
    <property type="entry name" value="SERINE ACETYLTRANSFERASE"/>
    <property type="match status" value="1"/>
</dbReference>
<evidence type="ECO:0000256" key="10">
    <source>
        <dbReference type="ARBA" id="ARBA00049486"/>
    </source>
</evidence>
<comment type="catalytic activity">
    <reaction evidence="10 11">
        <text>L-serine + acetyl-CoA = O-acetyl-L-serine + CoA</text>
        <dbReference type="Rhea" id="RHEA:24560"/>
        <dbReference type="ChEBI" id="CHEBI:33384"/>
        <dbReference type="ChEBI" id="CHEBI:57287"/>
        <dbReference type="ChEBI" id="CHEBI:57288"/>
        <dbReference type="ChEBI" id="CHEBI:58340"/>
        <dbReference type="EC" id="2.3.1.30"/>
    </reaction>
</comment>
<dbReference type="InterPro" id="IPR001451">
    <property type="entry name" value="Hexapep"/>
</dbReference>
<dbReference type="Gene3D" id="1.10.3130.10">
    <property type="entry name" value="serine acetyltransferase, domain 1"/>
    <property type="match status" value="1"/>
</dbReference>
<dbReference type="InterPro" id="IPR042122">
    <property type="entry name" value="Ser_AcTrfase_N_sf"/>
</dbReference>
<organism evidence="12 13">
    <name type="scientific">Aerococcus viridans (strain ATCC 11563 / DSM 20340 / CCUG 4311 / JCM 20461 / NBRC 12219 / NCTC 8251 / M1)</name>
    <dbReference type="NCBI Taxonomy" id="655812"/>
    <lineage>
        <taxon>Bacteria</taxon>
        <taxon>Bacillati</taxon>
        <taxon>Bacillota</taxon>
        <taxon>Bacilli</taxon>
        <taxon>Lactobacillales</taxon>
        <taxon>Aerococcaceae</taxon>
        <taxon>Aerococcus</taxon>
    </lineage>
</organism>
<evidence type="ECO:0000256" key="4">
    <source>
        <dbReference type="ARBA" id="ARBA00018522"/>
    </source>
</evidence>
<dbReference type="GO" id="GO:0009001">
    <property type="term" value="F:serine O-acetyltransferase activity"/>
    <property type="evidence" value="ECO:0007669"/>
    <property type="project" value="UniProtKB-EC"/>
</dbReference>
<protein>
    <recommendedName>
        <fullName evidence="4 11">Serine acetyltransferase</fullName>
        <ecNumber evidence="3 11">2.3.1.30</ecNumber>
    </recommendedName>
</protein>
<evidence type="ECO:0000256" key="9">
    <source>
        <dbReference type="ARBA" id="ARBA00023315"/>
    </source>
</evidence>
<keyword evidence="13" id="KW-1185">Reference proteome</keyword>
<evidence type="ECO:0000256" key="8">
    <source>
        <dbReference type="ARBA" id="ARBA00023192"/>
    </source>
</evidence>
<evidence type="ECO:0000313" key="12">
    <source>
        <dbReference type="EMBL" id="EFG49849.1"/>
    </source>
</evidence>
<gene>
    <name evidence="12" type="primary">cysE</name>
    <name evidence="12" type="ORF">HMPREF0061_0775</name>
</gene>
<evidence type="ECO:0000256" key="6">
    <source>
        <dbReference type="ARBA" id="ARBA00022679"/>
    </source>
</evidence>
<dbReference type="PIRSF" id="PIRSF000441">
    <property type="entry name" value="CysE"/>
    <property type="match status" value="1"/>
</dbReference>
<evidence type="ECO:0000256" key="7">
    <source>
        <dbReference type="ARBA" id="ARBA00022737"/>
    </source>
</evidence>
<dbReference type="CDD" id="cd03354">
    <property type="entry name" value="LbH_SAT"/>
    <property type="match status" value="1"/>
</dbReference>
<comment type="pathway">
    <text evidence="1">Amino-acid biosynthesis; L-cysteine biosynthesis; L-cysteine from L-serine: step 1/2.</text>
</comment>
<name>A0ABN0A978_AERVM</name>
<dbReference type="EMBL" id="ADNT01000059">
    <property type="protein sequence ID" value="EFG49849.1"/>
    <property type="molecule type" value="Genomic_DNA"/>
</dbReference>
<dbReference type="InterPro" id="IPR053376">
    <property type="entry name" value="Serine_acetyltransferase"/>
</dbReference>
<dbReference type="SUPFAM" id="SSF51161">
    <property type="entry name" value="Trimeric LpxA-like enzymes"/>
    <property type="match status" value="1"/>
</dbReference>
<dbReference type="PROSITE" id="PS00101">
    <property type="entry name" value="HEXAPEP_TRANSFERASES"/>
    <property type="match status" value="1"/>
</dbReference>